<dbReference type="InterPro" id="IPR001466">
    <property type="entry name" value="Beta-lactam-related"/>
</dbReference>
<dbReference type="OrthoDB" id="9773047at2"/>
<proteinExistence type="predicted"/>
<gene>
    <name evidence="2" type="ORF">DKG77_09250</name>
</gene>
<evidence type="ECO:0000313" key="3">
    <source>
        <dbReference type="Proteomes" id="UP000245762"/>
    </source>
</evidence>
<feature type="domain" description="Beta-lactamase-related" evidence="1">
    <location>
        <begin position="90"/>
        <end position="385"/>
    </location>
</feature>
<dbReference type="Proteomes" id="UP000245762">
    <property type="component" value="Unassembled WGS sequence"/>
</dbReference>
<dbReference type="InterPro" id="IPR050789">
    <property type="entry name" value="Diverse_Enzym_Activities"/>
</dbReference>
<dbReference type="PANTHER" id="PTHR43283:SF7">
    <property type="entry name" value="BETA-LACTAMASE-RELATED DOMAIN-CONTAINING PROTEIN"/>
    <property type="match status" value="1"/>
</dbReference>
<reference evidence="2 3" key="1">
    <citation type="submission" date="2018-05" db="EMBL/GenBank/DDBJ databases">
        <title>Complete genome sequence of Flagellimonas aquimarina ECD12 isolated from seaweed Ecklonia cava.</title>
        <authorList>
            <person name="Choi S."/>
            <person name="Seong C."/>
        </authorList>
    </citation>
    <scope>NUCLEOTIDE SEQUENCE [LARGE SCALE GENOMIC DNA]</scope>
    <source>
        <strain evidence="2 3">ECD12</strain>
    </source>
</reference>
<sequence length="406" mass="46003">MLLTVVFWVVDSTNIFQMQLTKPTFYILQLFVIILLTGCNETKKVKVDQAATENKVDFPQAGFAESNIDSLFIKKMEDSIKTGVYPNIHSVLILKNKKLVYEDYFKGKDEIWGDDLGVIGHHRDSLHDVRSISKSIVAACIGIALKQGKIDSLSQSVFDFYPEFKKYDTGLRSQITIETLLTMTTGMEWNENVPYTDPTNSEILMTSSEDPIEFVLSRPIITAPGEVWEYNGGTTQLLASIIEKTSGLNIHEFAKKQLFSPLGIKNSEWTNFPDINLPAAASGLRLTSRDLMKFGMLYANKGEWHGKQLLSKDWVKKSKQPHIWFGRNNNVGYGYQFWIFKAITINENQNHLIPAAVGNGGQRIYIDEKNDLIVVITAGNYNNWTLKKDSEALLVDFIYPSIVHKK</sequence>
<accession>A0A316KW22</accession>
<name>A0A316KW22_9FLAO</name>
<protein>
    <submittedName>
        <fullName evidence="2">Penicillin-binding protein</fullName>
    </submittedName>
</protein>
<evidence type="ECO:0000259" key="1">
    <source>
        <dbReference type="Pfam" id="PF00144"/>
    </source>
</evidence>
<keyword evidence="3" id="KW-1185">Reference proteome</keyword>
<dbReference type="AlphaFoldDB" id="A0A316KW22"/>
<dbReference type="EMBL" id="QGEG01000002">
    <property type="protein sequence ID" value="PWL38442.1"/>
    <property type="molecule type" value="Genomic_DNA"/>
</dbReference>
<organism evidence="2 3">
    <name type="scientific">Flagellimonas aquimarina</name>
    <dbReference type="NCBI Taxonomy" id="2201895"/>
    <lineage>
        <taxon>Bacteria</taxon>
        <taxon>Pseudomonadati</taxon>
        <taxon>Bacteroidota</taxon>
        <taxon>Flavobacteriia</taxon>
        <taxon>Flavobacteriales</taxon>
        <taxon>Flavobacteriaceae</taxon>
        <taxon>Flagellimonas</taxon>
    </lineage>
</organism>
<dbReference type="Pfam" id="PF00144">
    <property type="entry name" value="Beta-lactamase"/>
    <property type="match status" value="1"/>
</dbReference>
<dbReference type="PANTHER" id="PTHR43283">
    <property type="entry name" value="BETA-LACTAMASE-RELATED"/>
    <property type="match status" value="1"/>
</dbReference>
<dbReference type="InterPro" id="IPR012338">
    <property type="entry name" value="Beta-lactam/transpept-like"/>
</dbReference>
<comment type="caution">
    <text evidence="2">The sequence shown here is derived from an EMBL/GenBank/DDBJ whole genome shotgun (WGS) entry which is preliminary data.</text>
</comment>
<dbReference type="SUPFAM" id="SSF56601">
    <property type="entry name" value="beta-lactamase/transpeptidase-like"/>
    <property type="match status" value="1"/>
</dbReference>
<evidence type="ECO:0000313" key="2">
    <source>
        <dbReference type="EMBL" id="PWL38442.1"/>
    </source>
</evidence>
<dbReference type="Gene3D" id="3.40.710.10">
    <property type="entry name" value="DD-peptidase/beta-lactamase superfamily"/>
    <property type="match status" value="1"/>
</dbReference>